<protein>
    <submittedName>
        <fullName evidence="2">GNAT family N-acetyltransferase</fullName>
    </submittedName>
</protein>
<accession>A0A220MGU6</accession>
<dbReference type="KEGG" id="bfm:BP422_11825"/>
<gene>
    <name evidence="2" type="ORF">BP422_11825</name>
</gene>
<proteinExistence type="predicted"/>
<dbReference type="SUPFAM" id="SSF55729">
    <property type="entry name" value="Acyl-CoA N-acyltransferases (Nat)"/>
    <property type="match status" value="1"/>
</dbReference>
<dbReference type="Gene3D" id="3.40.630.30">
    <property type="match status" value="1"/>
</dbReference>
<dbReference type="Pfam" id="PF00583">
    <property type="entry name" value="Acetyltransf_1"/>
    <property type="match status" value="1"/>
</dbReference>
<dbReference type="PROSITE" id="PS51186">
    <property type="entry name" value="GNAT"/>
    <property type="match status" value="1"/>
</dbReference>
<dbReference type="GO" id="GO:0016747">
    <property type="term" value="F:acyltransferase activity, transferring groups other than amino-acyl groups"/>
    <property type="evidence" value="ECO:0007669"/>
    <property type="project" value="InterPro"/>
</dbReference>
<sequence length="330" mass="37762">MYFIPFTDELISEAGQLLFKRHILDREILSVLPIECEDENYATTAVKTIWSKSNSSGVAAIEDGKIIGYLIGQKIENPLRDRHVWINLEGHAISRNTSVELYRDLYSEASQLWVDEGYFSHFALIPASQPELLHSWFRLGFGFEQTHALLSLLDRESPLPLSIPDVEIRLASPEDRSLVMDIANIIRTHQNKAPVFGYFLRDDPQELRKGYAGLLDDHDVDFWIALKDGKIVSFQGYFPLDKSNVNLNVPDRCVELGVAGTLDQYRGQGIHYALTLHGLAHAKKKGYVYCMTDWRETNLQSSRYWPRQGFLPVSYRVSRLIDSRITSVKE</sequence>
<dbReference type="InterPro" id="IPR016181">
    <property type="entry name" value="Acyl_CoA_acyltransferase"/>
</dbReference>
<organism evidence="2 3">
    <name type="scientific">Brevibacillus formosus</name>
    <dbReference type="NCBI Taxonomy" id="54913"/>
    <lineage>
        <taxon>Bacteria</taxon>
        <taxon>Bacillati</taxon>
        <taxon>Bacillota</taxon>
        <taxon>Bacilli</taxon>
        <taxon>Bacillales</taxon>
        <taxon>Paenibacillaceae</taxon>
        <taxon>Brevibacillus</taxon>
    </lineage>
</organism>
<dbReference type="InterPro" id="IPR000182">
    <property type="entry name" value="GNAT_dom"/>
</dbReference>
<reference evidence="2 3" key="1">
    <citation type="submission" date="2016-11" db="EMBL/GenBank/DDBJ databases">
        <authorList>
            <person name="Jaros S."/>
            <person name="Januszkiewicz K."/>
            <person name="Wedrychowicz H."/>
        </authorList>
    </citation>
    <scope>NUCLEOTIDE SEQUENCE [LARGE SCALE GENOMIC DNA]</scope>
    <source>
        <strain evidence="2 3">NF2</strain>
    </source>
</reference>
<dbReference type="EMBL" id="CP018145">
    <property type="protein sequence ID" value="ASJ54173.1"/>
    <property type="molecule type" value="Genomic_DNA"/>
</dbReference>
<feature type="domain" description="N-acetyltransferase" evidence="1">
    <location>
        <begin position="166"/>
        <end position="330"/>
    </location>
</feature>
<dbReference type="Proteomes" id="UP000197781">
    <property type="component" value="Chromosome"/>
</dbReference>
<evidence type="ECO:0000313" key="3">
    <source>
        <dbReference type="Proteomes" id="UP000197781"/>
    </source>
</evidence>
<evidence type="ECO:0000313" key="2">
    <source>
        <dbReference type="EMBL" id="ASJ54173.1"/>
    </source>
</evidence>
<keyword evidence="2" id="KW-0808">Transferase</keyword>
<dbReference type="AlphaFoldDB" id="A0A220MGU6"/>
<name>A0A220MGU6_9BACL</name>
<evidence type="ECO:0000259" key="1">
    <source>
        <dbReference type="PROSITE" id="PS51186"/>
    </source>
</evidence>